<evidence type="ECO:0000259" key="9">
    <source>
        <dbReference type="PROSITE" id="PS51843"/>
    </source>
</evidence>
<dbReference type="EMBL" id="CP111021">
    <property type="protein sequence ID" value="WAR16134.1"/>
    <property type="molecule type" value="Genomic_DNA"/>
</dbReference>
<dbReference type="InterPro" id="IPR035500">
    <property type="entry name" value="NHR-like_dom_sf"/>
</dbReference>
<feature type="region of interest" description="Disordered" evidence="8">
    <location>
        <begin position="68"/>
        <end position="136"/>
    </location>
</feature>
<gene>
    <name evidence="10" type="ORF">MAR_030728</name>
</gene>
<feature type="compositionally biased region" description="Polar residues" evidence="8">
    <location>
        <begin position="272"/>
        <end position="285"/>
    </location>
</feature>
<feature type="region of interest" description="Disordered" evidence="8">
    <location>
        <begin position="182"/>
        <end position="202"/>
    </location>
</feature>
<evidence type="ECO:0000256" key="4">
    <source>
        <dbReference type="ARBA" id="ARBA00023015"/>
    </source>
</evidence>
<dbReference type="PROSITE" id="PS51843">
    <property type="entry name" value="NR_LBD"/>
    <property type="match status" value="1"/>
</dbReference>
<keyword evidence="5" id="KW-0238">DNA-binding</keyword>
<dbReference type="Gene3D" id="1.10.565.10">
    <property type="entry name" value="Retinoid X Receptor"/>
    <property type="match status" value="1"/>
</dbReference>
<dbReference type="InterPro" id="IPR001723">
    <property type="entry name" value="Nuclear_hrmn_rcpt"/>
</dbReference>
<evidence type="ECO:0000256" key="7">
    <source>
        <dbReference type="ARBA" id="ARBA00023170"/>
    </source>
</evidence>
<evidence type="ECO:0000256" key="8">
    <source>
        <dbReference type="SAM" id="MobiDB-lite"/>
    </source>
</evidence>
<dbReference type="Proteomes" id="UP001164746">
    <property type="component" value="Chromosome 10"/>
</dbReference>
<evidence type="ECO:0000256" key="5">
    <source>
        <dbReference type="ARBA" id="ARBA00023125"/>
    </source>
</evidence>
<protein>
    <submittedName>
        <fullName evidence="10">NR1D1-like protein</fullName>
    </submittedName>
</protein>
<dbReference type="PANTHER" id="PTHR24082">
    <property type="entry name" value="NUCLEAR HORMONE RECEPTOR"/>
    <property type="match status" value="1"/>
</dbReference>
<accession>A0ABY7F4L6</accession>
<dbReference type="SUPFAM" id="SSF48508">
    <property type="entry name" value="Nuclear receptor ligand-binding domain"/>
    <property type="match status" value="1"/>
</dbReference>
<feature type="compositionally biased region" description="Polar residues" evidence="8">
    <location>
        <begin position="125"/>
        <end position="136"/>
    </location>
</feature>
<dbReference type="InterPro" id="IPR000536">
    <property type="entry name" value="Nucl_hrmn_rcpt_lig-bd"/>
</dbReference>
<sequence>MEYSDFFILLNSRRIFVDEEVDLDRIILDRLIKDNVPHSRTFTSMVDRCFLPSPQNQFEIKNRQMSINQSKHGESHVGKNKSGVTQYDDVPNRSGGQPGRSSFQESKEATFSQGPRNFCNKLSMEGNTSSLDPNTGTFTKASIKHETNGFDNNDQMHGTSSMHANGTLEASCNISNVSDQKLLKSRHQSHKKMSGSHTGDGLNTLLYGGPKYTGTLKEHSLQENLHGQNDQKYFTSSSAHYPSSSLAGVNPSKPHTRGLKSEKLLKLLSTSPSEMRQCSKNPEIQQDTERKKEKQHLIDNNELSGHIQSDDVKTNNFQSTSSFQGEADLTTFKHAGAETMTNNRAEKMTNAVAKIMTNVGVKTMINVDAKTTTHVSAETNRKEHAQKGVSQDTRYHVGPASCKDTNIVISKRPLQREDQSEHGHSSLGTDMCSEAKNVRRTQPVYGDPDELEKIVHSLTQANDIYTEFPFQKQSSGMPEGSTSMTNASGEPNFEMDVNEMRRQILEKSVGYIHLKIVETVKFSKHIPGFRDLEIDDQSTLIRESRTETGLIGGMRSLNHGAKTFTLRDSKQSINFQAMRLVYSEDLLMSKFKLSKKILTLKLSKCEEALLRAIAIISPEKNMI</sequence>
<proteinExistence type="predicted"/>
<reference evidence="10" key="1">
    <citation type="submission" date="2022-11" db="EMBL/GenBank/DDBJ databases">
        <title>Centuries of genome instability and evolution in soft-shell clam transmissible cancer (bioRxiv).</title>
        <authorList>
            <person name="Hart S.F.M."/>
            <person name="Yonemitsu M.A."/>
            <person name="Giersch R.M."/>
            <person name="Beal B.F."/>
            <person name="Arriagada G."/>
            <person name="Davis B.W."/>
            <person name="Ostrander E.A."/>
            <person name="Goff S.P."/>
            <person name="Metzger M.J."/>
        </authorList>
    </citation>
    <scope>NUCLEOTIDE SEQUENCE</scope>
    <source>
        <strain evidence="10">MELC-2E11</strain>
        <tissue evidence="10">Siphon/mantle</tissue>
    </source>
</reference>
<evidence type="ECO:0000313" key="10">
    <source>
        <dbReference type="EMBL" id="WAR16134.1"/>
    </source>
</evidence>
<dbReference type="Pfam" id="PF00104">
    <property type="entry name" value="Hormone_recep"/>
    <property type="match status" value="1"/>
</dbReference>
<keyword evidence="3" id="KW-0862">Zinc</keyword>
<organism evidence="10 11">
    <name type="scientific">Mya arenaria</name>
    <name type="common">Soft-shell clam</name>
    <dbReference type="NCBI Taxonomy" id="6604"/>
    <lineage>
        <taxon>Eukaryota</taxon>
        <taxon>Metazoa</taxon>
        <taxon>Spiralia</taxon>
        <taxon>Lophotrochozoa</taxon>
        <taxon>Mollusca</taxon>
        <taxon>Bivalvia</taxon>
        <taxon>Autobranchia</taxon>
        <taxon>Heteroconchia</taxon>
        <taxon>Euheterodonta</taxon>
        <taxon>Imparidentia</taxon>
        <taxon>Neoheterodontei</taxon>
        <taxon>Myida</taxon>
        <taxon>Myoidea</taxon>
        <taxon>Myidae</taxon>
        <taxon>Mya</taxon>
    </lineage>
</organism>
<feature type="compositionally biased region" description="Low complexity" evidence="8">
    <location>
        <begin position="236"/>
        <end position="245"/>
    </location>
</feature>
<evidence type="ECO:0000256" key="6">
    <source>
        <dbReference type="ARBA" id="ARBA00023163"/>
    </source>
</evidence>
<feature type="region of interest" description="Disordered" evidence="8">
    <location>
        <begin position="374"/>
        <end position="435"/>
    </location>
</feature>
<feature type="compositionally biased region" description="Basic and acidic residues" evidence="8">
    <location>
        <begin position="287"/>
        <end position="299"/>
    </location>
</feature>
<dbReference type="PANTHER" id="PTHR24082:SF506">
    <property type="entry name" value="NR LBD DOMAIN-CONTAINING PROTEIN"/>
    <property type="match status" value="1"/>
</dbReference>
<keyword evidence="4" id="KW-0805">Transcription regulation</keyword>
<evidence type="ECO:0000256" key="1">
    <source>
        <dbReference type="ARBA" id="ARBA00022723"/>
    </source>
</evidence>
<keyword evidence="2" id="KW-0863">Zinc-finger</keyword>
<feature type="region of interest" description="Disordered" evidence="8">
    <location>
        <begin position="233"/>
        <end position="321"/>
    </location>
</feature>
<feature type="compositionally biased region" description="Polar residues" evidence="8">
    <location>
        <begin position="99"/>
        <end position="115"/>
    </location>
</feature>
<dbReference type="InterPro" id="IPR050234">
    <property type="entry name" value="Nuclear_hormone_rcpt_NR1"/>
</dbReference>
<feature type="compositionally biased region" description="Basic residues" evidence="8">
    <location>
        <begin position="183"/>
        <end position="194"/>
    </location>
</feature>
<keyword evidence="1" id="KW-0479">Metal-binding</keyword>
<evidence type="ECO:0000256" key="2">
    <source>
        <dbReference type="ARBA" id="ARBA00022771"/>
    </source>
</evidence>
<dbReference type="PRINTS" id="PR00398">
    <property type="entry name" value="STRDHORMONER"/>
</dbReference>
<feature type="domain" description="NR LBD" evidence="9">
    <location>
        <begin position="450"/>
        <end position="623"/>
    </location>
</feature>
<name>A0ABY7F4L6_MYAAR</name>
<keyword evidence="11" id="KW-1185">Reference proteome</keyword>
<keyword evidence="7" id="KW-0675">Receptor</keyword>
<keyword evidence="6" id="KW-0804">Transcription</keyword>
<evidence type="ECO:0000256" key="3">
    <source>
        <dbReference type="ARBA" id="ARBA00022833"/>
    </source>
</evidence>
<feature type="compositionally biased region" description="Basic and acidic residues" evidence="8">
    <location>
        <begin position="414"/>
        <end position="424"/>
    </location>
</feature>
<evidence type="ECO:0000313" key="11">
    <source>
        <dbReference type="Proteomes" id="UP001164746"/>
    </source>
</evidence>